<evidence type="ECO:0000256" key="3">
    <source>
        <dbReference type="ARBA" id="ARBA00022691"/>
    </source>
</evidence>
<dbReference type="SUPFAM" id="SSF53335">
    <property type="entry name" value="S-adenosyl-L-methionine-dependent methyltransferases"/>
    <property type="match status" value="1"/>
</dbReference>
<dbReference type="AlphaFoldDB" id="A0A382L7C2"/>
<keyword evidence="1" id="KW-0489">Methyltransferase</keyword>
<reference evidence="5" key="1">
    <citation type="submission" date="2018-05" db="EMBL/GenBank/DDBJ databases">
        <authorList>
            <person name="Lanie J.A."/>
            <person name="Ng W.-L."/>
            <person name="Kazmierczak K.M."/>
            <person name="Andrzejewski T.M."/>
            <person name="Davidsen T.M."/>
            <person name="Wayne K.J."/>
            <person name="Tettelin H."/>
            <person name="Glass J.I."/>
            <person name="Rusch D."/>
            <person name="Podicherti R."/>
            <person name="Tsui H.-C.T."/>
            <person name="Winkler M.E."/>
        </authorList>
    </citation>
    <scope>NUCLEOTIDE SEQUENCE</scope>
</reference>
<dbReference type="GO" id="GO:0008168">
    <property type="term" value="F:methyltransferase activity"/>
    <property type="evidence" value="ECO:0007669"/>
    <property type="project" value="UniProtKB-KW"/>
</dbReference>
<dbReference type="PANTHER" id="PTHR43667:SF1">
    <property type="entry name" value="CYCLOPROPANE-FATTY-ACYL-PHOSPHOLIPID SYNTHASE"/>
    <property type="match status" value="1"/>
</dbReference>
<dbReference type="InterPro" id="IPR029063">
    <property type="entry name" value="SAM-dependent_MTases_sf"/>
</dbReference>
<dbReference type="EMBL" id="UINC01085364">
    <property type="protein sequence ID" value="SVC32838.1"/>
    <property type="molecule type" value="Genomic_DNA"/>
</dbReference>
<keyword evidence="4" id="KW-0443">Lipid metabolism</keyword>
<proteinExistence type="predicted"/>
<sequence length="161" mass="18263">MLVAAETPGFKDFQDLLDPAGIQLNGAGACDIRVHNPDLFRCVIRDGTLGLGEAYMDGWWDCDRIDELFCRGLNAGLEGALRKKLRFLAFHFALRIFNRQSRKRAFMVGERHYDIGNDLFEAMLDPHMNYSCGYWSNAEDLDSAQEAKMALICRKLQLKPG</sequence>
<dbReference type="Pfam" id="PF02353">
    <property type="entry name" value="CMAS"/>
    <property type="match status" value="1"/>
</dbReference>
<protein>
    <recommendedName>
        <fullName evidence="6">Cyclopropane-fatty-acyl-phospholipid synthase</fullName>
    </recommendedName>
</protein>
<evidence type="ECO:0000256" key="4">
    <source>
        <dbReference type="ARBA" id="ARBA00023098"/>
    </source>
</evidence>
<evidence type="ECO:0000256" key="1">
    <source>
        <dbReference type="ARBA" id="ARBA00022603"/>
    </source>
</evidence>
<dbReference type="Gene3D" id="3.40.50.150">
    <property type="entry name" value="Vaccinia Virus protein VP39"/>
    <property type="match status" value="1"/>
</dbReference>
<dbReference type="PANTHER" id="PTHR43667">
    <property type="entry name" value="CYCLOPROPANE-FATTY-ACYL-PHOSPHOLIPID SYNTHASE"/>
    <property type="match status" value="1"/>
</dbReference>
<dbReference type="GO" id="GO:0006629">
    <property type="term" value="P:lipid metabolic process"/>
    <property type="evidence" value="ECO:0007669"/>
    <property type="project" value="UniProtKB-KW"/>
</dbReference>
<keyword evidence="2" id="KW-0808">Transferase</keyword>
<feature type="non-terminal residue" evidence="5">
    <location>
        <position position="161"/>
    </location>
</feature>
<evidence type="ECO:0008006" key="6">
    <source>
        <dbReference type="Google" id="ProtNLM"/>
    </source>
</evidence>
<organism evidence="5">
    <name type="scientific">marine metagenome</name>
    <dbReference type="NCBI Taxonomy" id="408172"/>
    <lineage>
        <taxon>unclassified sequences</taxon>
        <taxon>metagenomes</taxon>
        <taxon>ecological metagenomes</taxon>
    </lineage>
</organism>
<gene>
    <name evidence="5" type="ORF">METZ01_LOCUS285692</name>
</gene>
<dbReference type="InterPro" id="IPR050723">
    <property type="entry name" value="CFA/CMAS"/>
</dbReference>
<evidence type="ECO:0000313" key="5">
    <source>
        <dbReference type="EMBL" id="SVC32838.1"/>
    </source>
</evidence>
<name>A0A382L7C2_9ZZZZ</name>
<evidence type="ECO:0000256" key="2">
    <source>
        <dbReference type="ARBA" id="ARBA00022679"/>
    </source>
</evidence>
<keyword evidence="3" id="KW-0949">S-adenosyl-L-methionine</keyword>
<accession>A0A382L7C2</accession>
<dbReference type="GO" id="GO:0032259">
    <property type="term" value="P:methylation"/>
    <property type="evidence" value="ECO:0007669"/>
    <property type="project" value="UniProtKB-KW"/>
</dbReference>